<feature type="compositionally biased region" description="Polar residues" evidence="1">
    <location>
        <begin position="110"/>
        <end position="121"/>
    </location>
</feature>
<dbReference type="Gramene" id="OBART08G09950.1">
    <property type="protein sequence ID" value="OBART08G09950.1"/>
    <property type="gene ID" value="OBART08G09950"/>
</dbReference>
<dbReference type="Proteomes" id="UP000026960">
    <property type="component" value="Chromosome 8"/>
</dbReference>
<evidence type="ECO:0000256" key="1">
    <source>
        <dbReference type="SAM" id="MobiDB-lite"/>
    </source>
</evidence>
<dbReference type="AlphaFoldDB" id="A0A0D3GYR4"/>
<feature type="region of interest" description="Disordered" evidence="1">
    <location>
        <begin position="77"/>
        <end position="135"/>
    </location>
</feature>
<dbReference type="EnsemblPlants" id="OBART08G09950.1">
    <property type="protein sequence ID" value="OBART08G09950.1"/>
    <property type="gene ID" value="OBART08G09950"/>
</dbReference>
<organism evidence="2">
    <name type="scientific">Oryza barthii</name>
    <dbReference type="NCBI Taxonomy" id="65489"/>
    <lineage>
        <taxon>Eukaryota</taxon>
        <taxon>Viridiplantae</taxon>
        <taxon>Streptophyta</taxon>
        <taxon>Embryophyta</taxon>
        <taxon>Tracheophyta</taxon>
        <taxon>Spermatophyta</taxon>
        <taxon>Magnoliopsida</taxon>
        <taxon>Liliopsida</taxon>
        <taxon>Poales</taxon>
        <taxon>Poaceae</taxon>
        <taxon>BOP clade</taxon>
        <taxon>Oryzoideae</taxon>
        <taxon>Oryzeae</taxon>
        <taxon>Oryzinae</taxon>
        <taxon>Oryza</taxon>
    </lineage>
</organism>
<accession>A0A0D3GYR4</accession>
<feature type="compositionally biased region" description="Basic and acidic residues" evidence="1">
    <location>
        <begin position="122"/>
        <end position="135"/>
    </location>
</feature>
<protein>
    <submittedName>
        <fullName evidence="2">Uncharacterized protein</fullName>
    </submittedName>
</protein>
<name>A0A0D3GYR4_9ORYZ</name>
<evidence type="ECO:0000313" key="3">
    <source>
        <dbReference type="Proteomes" id="UP000026960"/>
    </source>
</evidence>
<sequence>MGSRRRRSYLPILVICAHLQRPRRGAQRNSWMDMDMDAHATELQLIGHGLTVTTSSSSCFSSGSSGDNGMVIVTTTPKSATASGSQKRARTPSSPSQGAELLEYSKKQRANNMETQSSTAKSQHERKEMRERISERKETRVPMLLDLQLCAATAADRADSDEAYVFEAKTVRHMELLV</sequence>
<evidence type="ECO:0000313" key="2">
    <source>
        <dbReference type="EnsemblPlants" id="OBART08G09950.1"/>
    </source>
</evidence>
<reference evidence="2" key="2">
    <citation type="submission" date="2015-03" db="UniProtKB">
        <authorList>
            <consortium name="EnsemblPlants"/>
        </authorList>
    </citation>
    <scope>IDENTIFICATION</scope>
</reference>
<reference evidence="2" key="1">
    <citation type="journal article" date="2009" name="Rice">
        <title>De Novo Next Generation Sequencing of Plant Genomes.</title>
        <authorList>
            <person name="Rounsley S."/>
            <person name="Marri P.R."/>
            <person name="Yu Y."/>
            <person name="He R."/>
            <person name="Sisneros N."/>
            <person name="Goicoechea J.L."/>
            <person name="Lee S.J."/>
            <person name="Angelova A."/>
            <person name="Kudrna D."/>
            <person name="Luo M."/>
            <person name="Affourtit J."/>
            <person name="Desany B."/>
            <person name="Knight J."/>
            <person name="Niazi F."/>
            <person name="Egholm M."/>
            <person name="Wing R.A."/>
        </authorList>
    </citation>
    <scope>NUCLEOTIDE SEQUENCE [LARGE SCALE GENOMIC DNA]</scope>
    <source>
        <strain evidence="2">cv. IRGC 105608</strain>
    </source>
</reference>
<feature type="compositionally biased region" description="Polar residues" evidence="1">
    <location>
        <begin position="77"/>
        <end position="97"/>
    </location>
</feature>
<proteinExistence type="predicted"/>
<keyword evidence="3" id="KW-1185">Reference proteome</keyword>
<dbReference type="PaxDb" id="65489-OBART08G09950.1"/>
<dbReference type="HOGENOM" id="CLU_1512829_0_0_1"/>